<gene>
    <name evidence="1" type="ORF">BSK56_13855</name>
</gene>
<reference evidence="1 2" key="1">
    <citation type="submission" date="2016-10" db="EMBL/GenBank/DDBJ databases">
        <title>Paenibacillus species isolates.</title>
        <authorList>
            <person name="Beno S.M."/>
        </authorList>
    </citation>
    <scope>NUCLEOTIDE SEQUENCE [LARGE SCALE GENOMIC DNA]</scope>
    <source>
        <strain evidence="1 2">FSL H7-0744</strain>
    </source>
</reference>
<keyword evidence="2" id="KW-1185">Reference proteome</keyword>
<sequence>MNVKTIAIIRILEKEGAQMKITLSSLPQYSFKLPDDAEAKFNLFYTADEASNISIELSLKTTNFSLSPDLEAFATELYFKHIAAEFTVESMNKITRICVRDSK</sequence>
<dbReference type="EMBL" id="MPTB01000016">
    <property type="protein sequence ID" value="OMD47263.1"/>
    <property type="molecule type" value="Genomic_DNA"/>
</dbReference>
<name>A0ABX3HBC1_PAEBO</name>
<accession>A0ABX3HBC1</accession>
<proteinExistence type="predicted"/>
<evidence type="ECO:0000313" key="1">
    <source>
        <dbReference type="EMBL" id="OMD47263.1"/>
    </source>
</evidence>
<organism evidence="1 2">
    <name type="scientific">Paenibacillus borealis</name>
    <dbReference type="NCBI Taxonomy" id="160799"/>
    <lineage>
        <taxon>Bacteria</taxon>
        <taxon>Bacillati</taxon>
        <taxon>Bacillota</taxon>
        <taxon>Bacilli</taxon>
        <taxon>Bacillales</taxon>
        <taxon>Paenibacillaceae</taxon>
        <taxon>Paenibacillus</taxon>
    </lineage>
</organism>
<dbReference type="Proteomes" id="UP000187412">
    <property type="component" value="Unassembled WGS sequence"/>
</dbReference>
<protein>
    <submittedName>
        <fullName evidence="1">Uncharacterized protein</fullName>
    </submittedName>
</protein>
<evidence type="ECO:0000313" key="2">
    <source>
        <dbReference type="Proteomes" id="UP000187412"/>
    </source>
</evidence>
<comment type="caution">
    <text evidence="1">The sequence shown here is derived from an EMBL/GenBank/DDBJ whole genome shotgun (WGS) entry which is preliminary data.</text>
</comment>